<dbReference type="AlphaFoldDB" id="A0AAW0AMT1"/>
<dbReference type="InterPro" id="IPR001810">
    <property type="entry name" value="F-box_dom"/>
</dbReference>
<dbReference type="PANTHER" id="PTHR38926:SF5">
    <property type="entry name" value="F-BOX AND LEUCINE-RICH REPEAT PROTEIN 6"/>
    <property type="match status" value="1"/>
</dbReference>
<organism evidence="3 4">
    <name type="scientific">Paramarasmius palmivorus</name>
    <dbReference type="NCBI Taxonomy" id="297713"/>
    <lineage>
        <taxon>Eukaryota</taxon>
        <taxon>Fungi</taxon>
        <taxon>Dikarya</taxon>
        <taxon>Basidiomycota</taxon>
        <taxon>Agaricomycotina</taxon>
        <taxon>Agaricomycetes</taxon>
        <taxon>Agaricomycetidae</taxon>
        <taxon>Agaricales</taxon>
        <taxon>Marasmiineae</taxon>
        <taxon>Marasmiaceae</taxon>
        <taxon>Paramarasmius</taxon>
    </lineage>
</organism>
<dbReference type="PANTHER" id="PTHR38926">
    <property type="entry name" value="F-BOX DOMAIN CONTAINING PROTEIN, EXPRESSED"/>
    <property type="match status" value="1"/>
</dbReference>
<evidence type="ECO:0000313" key="3">
    <source>
        <dbReference type="EMBL" id="KAK7014096.1"/>
    </source>
</evidence>
<dbReference type="PROSITE" id="PS50181">
    <property type="entry name" value="FBOX"/>
    <property type="match status" value="1"/>
</dbReference>
<accession>A0AAW0AMT1</accession>
<evidence type="ECO:0000259" key="2">
    <source>
        <dbReference type="PROSITE" id="PS50181"/>
    </source>
</evidence>
<keyword evidence="1" id="KW-0175">Coiled coil</keyword>
<reference evidence="3 4" key="1">
    <citation type="submission" date="2024-01" db="EMBL/GenBank/DDBJ databases">
        <title>A draft genome for a cacao thread blight-causing isolate of Paramarasmius palmivorus.</title>
        <authorList>
            <person name="Baruah I.K."/>
            <person name="Bukari Y."/>
            <person name="Amoako-Attah I."/>
            <person name="Meinhardt L.W."/>
            <person name="Bailey B.A."/>
            <person name="Cohen S.P."/>
        </authorList>
    </citation>
    <scope>NUCLEOTIDE SEQUENCE [LARGE SCALE GENOMIC DNA]</scope>
    <source>
        <strain evidence="3 4">GH-12</strain>
    </source>
</reference>
<keyword evidence="4" id="KW-1185">Reference proteome</keyword>
<evidence type="ECO:0000256" key="1">
    <source>
        <dbReference type="SAM" id="Coils"/>
    </source>
</evidence>
<dbReference type="Gene3D" id="3.80.10.10">
    <property type="entry name" value="Ribonuclease Inhibitor"/>
    <property type="match status" value="1"/>
</dbReference>
<gene>
    <name evidence="3" type="ORF">VNI00_019418</name>
</gene>
<dbReference type="Gene3D" id="1.20.1280.50">
    <property type="match status" value="1"/>
</dbReference>
<dbReference type="InterPro" id="IPR036047">
    <property type="entry name" value="F-box-like_dom_sf"/>
</dbReference>
<dbReference type="EMBL" id="JAYKXP010000375">
    <property type="protein sequence ID" value="KAK7014096.1"/>
    <property type="molecule type" value="Genomic_DNA"/>
</dbReference>
<proteinExistence type="predicted"/>
<feature type="domain" description="F-box" evidence="2">
    <location>
        <begin position="146"/>
        <end position="202"/>
    </location>
</feature>
<protein>
    <recommendedName>
        <fullName evidence="2">F-box domain-containing protein</fullName>
    </recommendedName>
</protein>
<dbReference type="InterPro" id="IPR032675">
    <property type="entry name" value="LRR_dom_sf"/>
</dbReference>
<sequence length="582" mass="65843">MNEEDEKELAIAWERNAELNGHQSSTDNVLLTLPLTVALLISNQLKHFQIRVSTYSPTTTSSLREFSVQMQAMTAIQGVTSTTLDDLFRRTITPSDIPVIKECIQNTEVEIKGNQHEIDKLRATILALENKQKRLRRAVKQYRALLSPIYRMPPEILMKIFRHCGIPNMLEEWRTPVAMSVSMVSARWRELAIATPELWSSMVFPIFRWFHVENAPDLLLQLARLFLDRSQNATLTVNIVVGNLDDYHPFIALFELLVENSTRWRSFRLGAPASLLQHRVFHPIQGRLPRLESLSIFTFDERRIDPPLTLFGDCPSLRSLTVGRPSTVEDLVIPLQQVKILTVHQTSSPNTLSTLSLLPNAVRVNICNPLAVDRHITSNVKTMTIVASRKEHLSNVFDHTTLPKLTSLLISSDNAESWTVSDGTPLRSFIERSCCAITTLRLKSVPMSDKQAIAMLRVMPSLTDLYVEERKERLVTRDFLLRLSVDLEHYSPLESPAHFLPNLTNLSLKIPELEPEGAEAIRKAVESRWLPDDGVVSRGGVECLESVTIQITGEESDLIPTDVFESLQYLRGAGLRLTIITP</sequence>
<dbReference type="Proteomes" id="UP001383192">
    <property type="component" value="Unassembled WGS sequence"/>
</dbReference>
<dbReference type="SUPFAM" id="SSF52047">
    <property type="entry name" value="RNI-like"/>
    <property type="match status" value="1"/>
</dbReference>
<name>A0AAW0AMT1_9AGAR</name>
<feature type="coiled-coil region" evidence="1">
    <location>
        <begin position="104"/>
        <end position="145"/>
    </location>
</feature>
<comment type="caution">
    <text evidence="3">The sequence shown here is derived from an EMBL/GenBank/DDBJ whole genome shotgun (WGS) entry which is preliminary data.</text>
</comment>
<dbReference type="SUPFAM" id="SSF81383">
    <property type="entry name" value="F-box domain"/>
    <property type="match status" value="1"/>
</dbReference>
<evidence type="ECO:0000313" key="4">
    <source>
        <dbReference type="Proteomes" id="UP001383192"/>
    </source>
</evidence>